<dbReference type="EMBL" id="CAXAMN010002669">
    <property type="protein sequence ID" value="CAK9000694.1"/>
    <property type="molecule type" value="Genomic_DNA"/>
</dbReference>
<dbReference type="Proteomes" id="UP001642484">
    <property type="component" value="Unassembled WGS sequence"/>
</dbReference>
<name>A0ABP0IDM7_9DINO</name>
<organism evidence="1 2">
    <name type="scientific">Durusdinium trenchii</name>
    <dbReference type="NCBI Taxonomy" id="1381693"/>
    <lineage>
        <taxon>Eukaryota</taxon>
        <taxon>Sar</taxon>
        <taxon>Alveolata</taxon>
        <taxon>Dinophyceae</taxon>
        <taxon>Suessiales</taxon>
        <taxon>Symbiodiniaceae</taxon>
        <taxon>Durusdinium</taxon>
    </lineage>
</organism>
<proteinExistence type="predicted"/>
<protein>
    <recommendedName>
        <fullName evidence="3">Inositol-pentakisphosphate 2-kinase</fullName>
    </recommendedName>
</protein>
<accession>A0ABP0IDM7</accession>
<reference evidence="1 2" key="1">
    <citation type="submission" date="2024-02" db="EMBL/GenBank/DDBJ databases">
        <authorList>
            <person name="Chen Y."/>
            <person name="Shah S."/>
            <person name="Dougan E. K."/>
            <person name="Thang M."/>
            <person name="Chan C."/>
        </authorList>
    </citation>
    <scope>NUCLEOTIDE SEQUENCE [LARGE SCALE GENOMIC DNA]</scope>
</reference>
<gene>
    <name evidence="1" type="ORF">CCMP2556_LOCUS6166</name>
</gene>
<evidence type="ECO:0008006" key="3">
    <source>
        <dbReference type="Google" id="ProtNLM"/>
    </source>
</evidence>
<comment type="caution">
    <text evidence="1">The sequence shown here is derived from an EMBL/GenBank/DDBJ whole genome shotgun (WGS) entry which is preliminary data.</text>
</comment>
<evidence type="ECO:0000313" key="1">
    <source>
        <dbReference type="EMBL" id="CAK9000694.1"/>
    </source>
</evidence>
<evidence type="ECO:0000313" key="2">
    <source>
        <dbReference type="Proteomes" id="UP001642484"/>
    </source>
</evidence>
<sequence>MDAVPEGVITVELKPGCGLLELYGQPGLYHMQDQSLLRSAEMAKGGRYSAPDLFSGRKDRVLRALEALCEGPTTTAGDAELQVLLDDRLASQEEAVELLKLEVPGANTSSPLLSIVADLLDARGEAFPMLPGILRAQCAGRALNASCAQLWETLGRSAPHWRPTREEMENAMKRGYWSLPADQSGLHSREREAERLLDRAKREMWQEGSQSRLELEKQIRKFLCLHLLGDAACEVRLRINLVRPSDAQQEVLSEYRFAPLPGMPDIWCRVEMAPLHLKLST</sequence>
<keyword evidence="2" id="KW-1185">Reference proteome</keyword>